<dbReference type="PANTHER" id="PTHR36166:SF1">
    <property type="entry name" value="SRPBCC DOMAIN-CONTAINING PROTEIN"/>
    <property type="match status" value="1"/>
</dbReference>
<accession>A0A2P8EEC4</accession>
<reference evidence="1 2" key="1">
    <citation type="submission" date="2018-03" db="EMBL/GenBank/DDBJ databases">
        <title>Genomic Encyclopedia of Archaeal and Bacterial Type Strains, Phase II (KMG-II): from individual species to whole genera.</title>
        <authorList>
            <person name="Goeker M."/>
        </authorList>
    </citation>
    <scope>NUCLEOTIDE SEQUENCE [LARGE SCALE GENOMIC DNA]</scope>
    <source>
        <strain evidence="1 2">DSM 28057</strain>
    </source>
</reference>
<keyword evidence="2" id="KW-1185">Reference proteome</keyword>
<dbReference type="Proteomes" id="UP000240708">
    <property type="component" value="Unassembled WGS sequence"/>
</dbReference>
<evidence type="ECO:0008006" key="3">
    <source>
        <dbReference type="Google" id="ProtNLM"/>
    </source>
</evidence>
<organism evidence="1 2">
    <name type="scientific">Cecembia rubra</name>
    <dbReference type="NCBI Taxonomy" id="1485585"/>
    <lineage>
        <taxon>Bacteria</taxon>
        <taxon>Pseudomonadati</taxon>
        <taxon>Bacteroidota</taxon>
        <taxon>Cytophagia</taxon>
        <taxon>Cytophagales</taxon>
        <taxon>Cyclobacteriaceae</taxon>
        <taxon>Cecembia</taxon>
    </lineage>
</organism>
<protein>
    <recommendedName>
        <fullName evidence="3">Polyketide cyclase/dehydrase/lipid transport protein</fullName>
    </recommendedName>
</protein>
<dbReference type="Pfam" id="PF10604">
    <property type="entry name" value="Polyketide_cyc2"/>
    <property type="match status" value="1"/>
</dbReference>
<evidence type="ECO:0000313" key="1">
    <source>
        <dbReference type="EMBL" id="PSL07807.1"/>
    </source>
</evidence>
<dbReference type="EMBL" id="PYGF01000001">
    <property type="protein sequence ID" value="PSL07807.1"/>
    <property type="molecule type" value="Genomic_DNA"/>
</dbReference>
<dbReference type="AlphaFoldDB" id="A0A2P8EEC4"/>
<dbReference type="SUPFAM" id="SSF55961">
    <property type="entry name" value="Bet v1-like"/>
    <property type="match status" value="1"/>
</dbReference>
<sequence length="143" mass="16917">MKIRTEIIINASKEKVWDILTDFDKYQHWNPFIVKSQGLAIPESYLVNTMKNGDRFITFKPKVLKVEPNKYFDWQGKLWFKGLFDGHHFFHIEEIHPNQVKLIHGENFSGLMSKMILKKIGQQTRESFEHMNKALKKAAESDH</sequence>
<name>A0A2P8EEC4_9BACT</name>
<dbReference type="InterPro" id="IPR019587">
    <property type="entry name" value="Polyketide_cyclase/dehydratase"/>
</dbReference>
<dbReference type="RefSeq" id="WP_106565849.1">
    <property type="nucleotide sequence ID" value="NZ_JAUVYL010000104.1"/>
</dbReference>
<dbReference type="InterPro" id="IPR023393">
    <property type="entry name" value="START-like_dom_sf"/>
</dbReference>
<proteinExistence type="predicted"/>
<dbReference type="CDD" id="cd07822">
    <property type="entry name" value="SRPBCC_4"/>
    <property type="match status" value="1"/>
</dbReference>
<dbReference type="OrthoDB" id="191189at2"/>
<evidence type="ECO:0000313" key="2">
    <source>
        <dbReference type="Proteomes" id="UP000240708"/>
    </source>
</evidence>
<comment type="caution">
    <text evidence="1">The sequence shown here is derived from an EMBL/GenBank/DDBJ whole genome shotgun (WGS) entry which is preliminary data.</text>
</comment>
<gene>
    <name evidence="1" type="ORF">CLV48_101745</name>
</gene>
<dbReference type="PANTHER" id="PTHR36166">
    <property type="entry name" value="CHROMOSOME 9, WHOLE GENOME SHOTGUN SEQUENCE"/>
    <property type="match status" value="1"/>
</dbReference>
<dbReference type="Gene3D" id="3.30.530.20">
    <property type="match status" value="1"/>
</dbReference>